<evidence type="ECO:0000256" key="4">
    <source>
        <dbReference type="ARBA" id="ARBA00022679"/>
    </source>
</evidence>
<dbReference type="AlphaFoldDB" id="A0A3E0UDX9"/>
<dbReference type="Proteomes" id="UP000256999">
    <property type="component" value="Unassembled WGS sequence"/>
</dbReference>
<dbReference type="EMBL" id="QUOV01000001">
    <property type="protein sequence ID" value="REL34305.1"/>
    <property type="molecule type" value="Genomic_DNA"/>
</dbReference>
<dbReference type="GO" id="GO:0052914">
    <property type="term" value="F:16S rRNA (guanine(1207)-N(2))-methyltransferase activity"/>
    <property type="evidence" value="ECO:0007669"/>
    <property type="project" value="UniProtKB-EC"/>
</dbReference>
<protein>
    <recommendedName>
        <fullName evidence="6">Ribosomal RNA small subunit methyltransferase C</fullName>
        <ecNumber evidence="6">2.1.1.172</ecNumber>
    </recommendedName>
    <alternativeName>
        <fullName evidence="6">16S rRNA m2G1207 methyltransferase</fullName>
    </alternativeName>
    <alternativeName>
        <fullName evidence="6">rRNA (guanine-N(2)-)-methyltransferase RsmC</fullName>
    </alternativeName>
</protein>
<organism evidence="9 10">
    <name type="scientific">Thalassotalea euphylliae</name>
    <dbReference type="NCBI Taxonomy" id="1655234"/>
    <lineage>
        <taxon>Bacteria</taxon>
        <taxon>Pseudomonadati</taxon>
        <taxon>Pseudomonadota</taxon>
        <taxon>Gammaproteobacteria</taxon>
        <taxon>Alteromonadales</taxon>
        <taxon>Colwelliaceae</taxon>
        <taxon>Thalassotalea</taxon>
    </lineage>
</organism>
<comment type="subcellular location">
    <subcellularLocation>
        <location evidence="6">Cytoplasm</location>
    </subcellularLocation>
</comment>
<dbReference type="Pfam" id="PF05175">
    <property type="entry name" value="MTS"/>
    <property type="match status" value="1"/>
</dbReference>
<feature type="domain" description="Methyltransferase small" evidence="7">
    <location>
        <begin position="203"/>
        <end position="374"/>
    </location>
</feature>
<dbReference type="PROSITE" id="PS00092">
    <property type="entry name" value="N6_MTASE"/>
    <property type="match status" value="1"/>
</dbReference>
<keyword evidence="5 6" id="KW-0949">S-adenosyl-L-methionine</keyword>
<dbReference type="Gene3D" id="3.40.50.150">
    <property type="entry name" value="Vaccinia Virus protein VP39"/>
    <property type="match status" value="2"/>
</dbReference>
<dbReference type="InterPro" id="IPR046977">
    <property type="entry name" value="RsmC/RlmG"/>
</dbReference>
<evidence type="ECO:0000313" key="10">
    <source>
        <dbReference type="Proteomes" id="UP000256999"/>
    </source>
</evidence>
<comment type="function">
    <text evidence="6">Specifically methylates the guanine in position 1207 of 16S rRNA in the 30S particle.</text>
</comment>
<dbReference type="InterPro" id="IPR023543">
    <property type="entry name" value="rRNA_ssu_MeTfrase_C"/>
</dbReference>
<evidence type="ECO:0000256" key="3">
    <source>
        <dbReference type="ARBA" id="ARBA00022603"/>
    </source>
</evidence>
<evidence type="ECO:0000256" key="2">
    <source>
        <dbReference type="ARBA" id="ARBA00022552"/>
    </source>
</evidence>
<dbReference type="GO" id="GO:0003676">
    <property type="term" value="F:nucleic acid binding"/>
    <property type="evidence" value="ECO:0007669"/>
    <property type="project" value="InterPro"/>
</dbReference>
<comment type="catalytic activity">
    <reaction evidence="6">
        <text>guanosine(1207) in 16S rRNA + S-adenosyl-L-methionine = N(2)-methylguanosine(1207) in 16S rRNA + S-adenosyl-L-homocysteine + H(+)</text>
        <dbReference type="Rhea" id="RHEA:42736"/>
        <dbReference type="Rhea" id="RHEA-COMP:10213"/>
        <dbReference type="Rhea" id="RHEA-COMP:10214"/>
        <dbReference type="ChEBI" id="CHEBI:15378"/>
        <dbReference type="ChEBI" id="CHEBI:57856"/>
        <dbReference type="ChEBI" id="CHEBI:59789"/>
        <dbReference type="ChEBI" id="CHEBI:74269"/>
        <dbReference type="ChEBI" id="CHEBI:74481"/>
        <dbReference type="EC" id="2.1.1.172"/>
    </reaction>
</comment>
<reference evidence="9 10" key="1">
    <citation type="submission" date="2018-08" db="EMBL/GenBank/DDBJ databases">
        <title>Thalassotalea euphylliae genome.</title>
        <authorList>
            <person name="Summers S."/>
            <person name="Rice S.A."/>
            <person name="Freckelton M.L."/>
            <person name="Nedved B.T."/>
            <person name="Hadfield M.G."/>
        </authorList>
    </citation>
    <scope>NUCLEOTIDE SEQUENCE [LARGE SCALE GENOMIC DNA]</scope>
    <source>
        <strain evidence="9 10">H2</strain>
    </source>
</reference>
<dbReference type="Pfam" id="PF08468">
    <property type="entry name" value="MTS_N"/>
    <property type="match status" value="1"/>
</dbReference>
<dbReference type="OrthoDB" id="9816072at2"/>
<dbReference type="SUPFAM" id="SSF53335">
    <property type="entry name" value="S-adenosyl-L-methionine-dependent methyltransferases"/>
    <property type="match status" value="1"/>
</dbReference>
<comment type="subunit">
    <text evidence="6">Monomer.</text>
</comment>
<evidence type="ECO:0000256" key="1">
    <source>
        <dbReference type="ARBA" id="ARBA00022490"/>
    </source>
</evidence>
<keyword evidence="1 6" id="KW-0963">Cytoplasm</keyword>
<dbReference type="InterPro" id="IPR029063">
    <property type="entry name" value="SAM-dependent_MTases_sf"/>
</dbReference>
<evidence type="ECO:0000259" key="8">
    <source>
        <dbReference type="Pfam" id="PF08468"/>
    </source>
</evidence>
<comment type="caution">
    <text evidence="9">The sequence shown here is derived from an EMBL/GenBank/DDBJ whole genome shotgun (WGS) entry which is preliminary data.</text>
</comment>
<sequence>MALSNLSQVLVRNIDELACTRAVLVNFPVDGLYQEWLDEYPECQLHYFTNNKLAADQLAQITAAQPSSKLSYSFGTHLTAEQSQETRHSNEAKQSEEVKQNKEDIAYDLAMIAFPKSKAELAYSLAMLAPHLTDDARVLFVGENKGGIKSAAKLSQDYISHCHKLDSARHCSLFAGQFIRGDYQFSLADWFHYYPLSVAGIELNIAALPGVFSQKQLDKGTQVLLENLPTEQLLKKSYQGKLLDFGCGAGVISAYLAKQYPETEITALDISALAVASTQETLKVNNLAGEVFASDGLSEVNGVFSHIVTNPPFHQGLKTHYAATETFLRECPKRLVRGGNLTVVANSFLKYQPILAEGFKQIQTTVNQRGFAVYFASV</sequence>
<evidence type="ECO:0000313" key="9">
    <source>
        <dbReference type="EMBL" id="REL34305.1"/>
    </source>
</evidence>
<dbReference type="RefSeq" id="WP_115998982.1">
    <property type="nucleotide sequence ID" value="NZ_QUOV01000001.1"/>
</dbReference>
<dbReference type="GO" id="GO:0005737">
    <property type="term" value="C:cytoplasm"/>
    <property type="evidence" value="ECO:0007669"/>
    <property type="project" value="UniProtKB-SubCell"/>
</dbReference>
<dbReference type="PANTHER" id="PTHR47816">
    <property type="entry name" value="RIBOSOMAL RNA SMALL SUBUNIT METHYLTRANSFERASE C"/>
    <property type="match status" value="1"/>
</dbReference>
<accession>A0A3E0UDX9</accession>
<dbReference type="HAMAP" id="MF_01862">
    <property type="entry name" value="16SrRNA_methyltr_C"/>
    <property type="match status" value="1"/>
</dbReference>
<dbReference type="InterPro" id="IPR002052">
    <property type="entry name" value="DNA_methylase_N6_adenine_CS"/>
</dbReference>
<name>A0A3E0UDX9_9GAMM</name>
<dbReference type="InterPro" id="IPR013675">
    <property type="entry name" value="Mtase_sm_N"/>
</dbReference>
<evidence type="ECO:0000256" key="5">
    <source>
        <dbReference type="ARBA" id="ARBA00022691"/>
    </source>
</evidence>
<keyword evidence="4 6" id="KW-0808">Transferase</keyword>
<dbReference type="PANTHER" id="PTHR47816:SF4">
    <property type="entry name" value="RIBOSOMAL RNA SMALL SUBUNIT METHYLTRANSFERASE C"/>
    <property type="match status" value="1"/>
</dbReference>
<comment type="similarity">
    <text evidence="6">Belongs to the methyltransferase superfamily. RsmC family.</text>
</comment>
<evidence type="ECO:0000259" key="7">
    <source>
        <dbReference type="Pfam" id="PF05175"/>
    </source>
</evidence>
<evidence type="ECO:0000256" key="6">
    <source>
        <dbReference type="HAMAP-Rule" id="MF_01862"/>
    </source>
</evidence>
<dbReference type="CDD" id="cd02440">
    <property type="entry name" value="AdoMet_MTases"/>
    <property type="match status" value="1"/>
</dbReference>
<dbReference type="InterPro" id="IPR007848">
    <property type="entry name" value="Small_mtfrase_dom"/>
</dbReference>
<feature type="domain" description="Methyltransferase small N-terminal" evidence="8">
    <location>
        <begin position="7"/>
        <end position="194"/>
    </location>
</feature>
<proteinExistence type="inferred from homology"/>
<keyword evidence="3 6" id="KW-0489">Methyltransferase</keyword>
<gene>
    <name evidence="6" type="primary">rsmC</name>
    <name evidence="9" type="ORF">DXX92_02485</name>
</gene>
<dbReference type="EC" id="2.1.1.172" evidence="6"/>
<keyword evidence="2 6" id="KW-0698">rRNA processing</keyword>